<gene>
    <name evidence="2" type="ORF">EXIGLDRAFT_152716</name>
</gene>
<proteinExistence type="predicted"/>
<dbReference type="InParanoid" id="A0A165QFK4"/>
<name>A0A165QFK4_EXIGL</name>
<evidence type="ECO:0000313" key="3">
    <source>
        <dbReference type="Proteomes" id="UP000077266"/>
    </source>
</evidence>
<dbReference type="AlphaFoldDB" id="A0A165QFK4"/>
<organism evidence="2 3">
    <name type="scientific">Exidia glandulosa HHB12029</name>
    <dbReference type="NCBI Taxonomy" id="1314781"/>
    <lineage>
        <taxon>Eukaryota</taxon>
        <taxon>Fungi</taxon>
        <taxon>Dikarya</taxon>
        <taxon>Basidiomycota</taxon>
        <taxon>Agaricomycotina</taxon>
        <taxon>Agaricomycetes</taxon>
        <taxon>Auriculariales</taxon>
        <taxon>Exidiaceae</taxon>
        <taxon>Exidia</taxon>
    </lineage>
</organism>
<reference evidence="2 3" key="1">
    <citation type="journal article" date="2016" name="Mol. Biol. Evol.">
        <title>Comparative Genomics of Early-Diverging Mushroom-Forming Fungi Provides Insights into the Origins of Lignocellulose Decay Capabilities.</title>
        <authorList>
            <person name="Nagy L.G."/>
            <person name="Riley R."/>
            <person name="Tritt A."/>
            <person name="Adam C."/>
            <person name="Daum C."/>
            <person name="Floudas D."/>
            <person name="Sun H."/>
            <person name="Yadav J.S."/>
            <person name="Pangilinan J."/>
            <person name="Larsson K.H."/>
            <person name="Matsuura K."/>
            <person name="Barry K."/>
            <person name="Labutti K."/>
            <person name="Kuo R."/>
            <person name="Ohm R.A."/>
            <person name="Bhattacharya S.S."/>
            <person name="Shirouzu T."/>
            <person name="Yoshinaga Y."/>
            <person name="Martin F.M."/>
            <person name="Grigoriev I.V."/>
            <person name="Hibbett D.S."/>
        </authorList>
    </citation>
    <scope>NUCLEOTIDE SEQUENCE [LARGE SCALE GENOMIC DNA]</scope>
    <source>
        <strain evidence="2 3">HHB12029</strain>
    </source>
</reference>
<evidence type="ECO:0000256" key="1">
    <source>
        <dbReference type="SAM" id="MobiDB-lite"/>
    </source>
</evidence>
<accession>A0A165QFK4</accession>
<protein>
    <submittedName>
        <fullName evidence="2">Uncharacterized protein</fullName>
    </submittedName>
</protein>
<feature type="compositionally biased region" description="Basic and acidic residues" evidence="1">
    <location>
        <begin position="50"/>
        <end position="60"/>
    </location>
</feature>
<feature type="region of interest" description="Disordered" evidence="1">
    <location>
        <begin position="37"/>
        <end position="73"/>
    </location>
</feature>
<keyword evidence="3" id="KW-1185">Reference proteome</keyword>
<dbReference type="EMBL" id="KV425883">
    <property type="protein sequence ID" value="KZW03539.1"/>
    <property type="molecule type" value="Genomic_DNA"/>
</dbReference>
<sequence>MRRLVTIPVLYWATCNTLGNTCDAARFLGRCCHIAKDTDSSRSSFPPTRRFCDRRPDSIRHSSAHVPSREWTR</sequence>
<dbReference type="Proteomes" id="UP000077266">
    <property type="component" value="Unassembled WGS sequence"/>
</dbReference>
<evidence type="ECO:0000313" key="2">
    <source>
        <dbReference type="EMBL" id="KZW03539.1"/>
    </source>
</evidence>